<comment type="caution">
    <text evidence="11">The sequence shown here is derived from an EMBL/GenBank/DDBJ whole genome shotgun (WGS) entry which is preliminary data.</text>
</comment>
<dbReference type="InterPro" id="IPR000073">
    <property type="entry name" value="AB_hydrolase_1"/>
</dbReference>
<dbReference type="InterPro" id="IPR029058">
    <property type="entry name" value="AB_hydrolase_fold"/>
</dbReference>
<evidence type="ECO:0000256" key="7">
    <source>
        <dbReference type="ARBA" id="ARBA00022801"/>
    </source>
</evidence>
<dbReference type="SUPFAM" id="SSF50978">
    <property type="entry name" value="WD40 repeat-like"/>
    <property type="match status" value="1"/>
</dbReference>
<keyword evidence="12" id="KW-1185">Reference proteome</keyword>
<name>A0A9P6VU11_RHOMI</name>
<dbReference type="Gene3D" id="2.130.10.10">
    <property type="entry name" value="YVTN repeat-like/Quinoprotein amine dehydrogenase"/>
    <property type="match status" value="1"/>
</dbReference>
<proteinExistence type="inferred from homology"/>
<evidence type="ECO:0000256" key="9">
    <source>
        <dbReference type="PROSITE-ProRule" id="PRU00221"/>
    </source>
</evidence>
<sequence length="632" mass="68505">MDLVWELSKCKLRTNHFGHTGYISTVTVSPDGSLCASGGKDGITMLWDLNEGKHLYSLEAGDEIKALVFSPNRYWLCAATGSGCKVFDLETKSVHISSLMLRTDQAKLTIHRVRPPRRTIVDEIRPELEASKDGNLPQATSVAWSPAGDVLYLGYTDNVVRVYTVSKAPPVSSALFKTTAMQRDLLKSRLARLDPVQLPLGGDRDAGTGDDDSFETLQVQVAGNDEDEDEDEERDSVAHLQLLARTPRRRRVGALASQSGQYSPLSAAGLFTQALEVETTISHPYAADESTSTETATTSTATFRVYYTAPEVGVQHGATVFVCVHGAGYSGLSYARFAKSLVELNRDVERQDGGGYGGENVGKIGVLAYDARGHGRTRLADPPSAVSSGESEPVVDMSLPSMADDLVRLLKTMFPDRSEAPAVVLVGHSMGGAVVSEASNRIQQEVTTVTGVVVIDVVEGTALEALPGMSALVAAQPKSFETQEDAIAWHVHSRTINNLESARISVPPLIRPAGITAAAAADGGSATPENGYVWRLELEKTEPYWRDWFTGLSQKFLNCRTAKLLLLAGTDRLDKDLLIGQMQGRYQLEVYPDVGHCVHEDAPERTAETLLSFWERNDRTDVLKGVKKVGEA</sequence>
<dbReference type="EMBL" id="PUHQ01000134">
    <property type="protein sequence ID" value="KAG0654941.1"/>
    <property type="molecule type" value="Genomic_DNA"/>
</dbReference>
<reference evidence="11 12" key="1">
    <citation type="submission" date="2020-11" db="EMBL/GenBank/DDBJ databases">
        <title>Kefir isolates.</title>
        <authorList>
            <person name="Marcisauskas S."/>
            <person name="Kim Y."/>
            <person name="Blasche S."/>
        </authorList>
    </citation>
    <scope>NUCLEOTIDE SEQUENCE [LARGE SCALE GENOMIC DNA]</scope>
    <source>
        <strain evidence="11 12">KR</strain>
    </source>
</reference>
<dbReference type="Pfam" id="PF12697">
    <property type="entry name" value="Abhydrolase_6"/>
    <property type="match status" value="1"/>
</dbReference>
<protein>
    <recommendedName>
        <fullName evidence="3">Protein phosphatase methylesterase 1</fullName>
        <ecNumber evidence="2">3.1.1.89</ecNumber>
    </recommendedName>
</protein>
<evidence type="ECO:0000256" key="4">
    <source>
        <dbReference type="ARBA" id="ARBA00022487"/>
    </source>
</evidence>
<keyword evidence="5 9" id="KW-0853">WD repeat</keyword>
<dbReference type="EC" id="3.1.1.89" evidence="2"/>
<organism evidence="11 12">
    <name type="scientific">Rhodotorula mucilaginosa</name>
    <name type="common">Yeast</name>
    <name type="synonym">Rhodotorula rubra</name>
    <dbReference type="NCBI Taxonomy" id="5537"/>
    <lineage>
        <taxon>Eukaryota</taxon>
        <taxon>Fungi</taxon>
        <taxon>Dikarya</taxon>
        <taxon>Basidiomycota</taxon>
        <taxon>Pucciniomycotina</taxon>
        <taxon>Microbotryomycetes</taxon>
        <taxon>Sporidiobolales</taxon>
        <taxon>Sporidiobolaceae</taxon>
        <taxon>Rhodotorula</taxon>
    </lineage>
</organism>
<dbReference type="PANTHER" id="PTHR14189">
    <property type="entry name" value="PROTEIN PHOSPHATASE METHYLESTERASE-1 RELATED"/>
    <property type="match status" value="1"/>
</dbReference>
<dbReference type="OrthoDB" id="194865at2759"/>
<evidence type="ECO:0000256" key="2">
    <source>
        <dbReference type="ARBA" id="ARBA00013111"/>
    </source>
</evidence>
<evidence type="ECO:0000256" key="6">
    <source>
        <dbReference type="ARBA" id="ARBA00022737"/>
    </source>
</evidence>
<evidence type="ECO:0000256" key="8">
    <source>
        <dbReference type="ARBA" id="ARBA00049203"/>
    </source>
</evidence>
<dbReference type="SMART" id="SM00320">
    <property type="entry name" value="WD40"/>
    <property type="match status" value="3"/>
</dbReference>
<dbReference type="AlphaFoldDB" id="A0A9P6VU11"/>
<keyword evidence="7" id="KW-0378">Hydrolase</keyword>
<dbReference type="InterPro" id="IPR016812">
    <property type="entry name" value="PPase_methylesterase_euk"/>
</dbReference>
<dbReference type="InterPro" id="IPR036322">
    <property type="entry name" value="WD40_repeat_dom_sf"/>
</dbReference>
<feature type="repeat" description="WD" evidence="9">
    <location>
        <begin position="16"/>
        <end position="57"/>
    </location>
</feature>
<keyword evidence="4" id="KW-0719">Serine esterase</keyword>
<dbReference type="PROSITE" id="PS50294">
    <property type="entry name" value="WD_REPEATS_REGION"/>
    <property type="match status" value="1"/>
</dbReference>
<dbReference type="SUPFAM" id="SSF53474">
    <property type="entry name" value="alpha/beta-Hydrolases"/>
    <property type="match status" value="1"/>
</dbReference>
<dbReference type="PANTHER" id="PTHR14189:SF0">
    <property type="entry name" value="PROTEIN PHOSPHATASE METHYLESTERASE 1"/>
    <property type="match status" value="1"/>
</dbReference>
<dbReference type="PROSITE" id="PS00678">
    <property type="entry name" value="WD_REPEATS_1"/>
    <property type="match status" value="1"/>
</dbReference>
<gene>
    <name evidence="11" type="primary">PPE1</name>
    <name evidence="11" type="ORF">C6P46_001336</name>
</gene>
<evidence type="ECO:0000256" key="1">
    <source>
        <dbReference type="ARBA" id="ARBA00008645"/>
    </source>
</evidence>
<dbReference type="InterPro" id="IPR001680">
    <property type="entry name" value="WD40_rpt"/>
</dbReference>
<dbReference type="InterPro" id="IPR019775">
    <property type="entry name" value="WD40_repeat_CS"/>
</dbReference>
<evidence type="ECO:0000313" key="12">
    <source>
        <dbReference type="Proteomes" id="UP000777482"/>
    </source>
</evidence>
<dbReference type="PROSITE" id="PS50082">
    <property type="entry name" value="WD_REPEATS_2"/>
    <property type="match status" value="1"/>
</dbReference>
<dbReference type="Gene3D" id="3.40.50.1820">
    <property type="entry name" value="alpha/beta hydrolase"/>
    <property type="match status" value="1"/>
</dbReference>
<dbReference type="GO" id="GO:0051723">
    <property type="term" value="F:protein methylesterase activity"/>
    <property type="evidence" value="ECO:0007669"/>
    <property type="project" value="UniProtKB-EC"/>
</dbReference>
<accession>A0A9P6VU11</accession>
<feature type="domain" description="AB hydrolase-1" evidence="10">
    <location>
        <begin position="321"/>
        <end position="608"/>
    </location>
</feature>
<dbReference type="Proteomes" id="UP000777482">
    <property type="component" value="Unassembled WGS sequence"/>
</dbReference>
<keyword evidence="6" id="KW-0677">Repeat</keyword>
<evidence type="ECO:0000256" key="3">
    <source>
        <dbReference type="ARBA" id="ARBA00020672"/>
    </source>
</evidence>
<comment type="catalytic activity">
    <reaction evidence="8">
        <text>[phosphatase 2A protein]-C-terminal L-leucine methyl ester + H2O = [phosphatase 2A protein]-C-terminal L-leucine + methanol + H(+)</text>
        <dbReference type="Rhea" id="RHEA:48548"/>
        <dbReference type="Rhea" id="RHEA-COMP:12134"/>
        <dbReference type="Rhea" id="RHEA-COMP:12135"/>
        <dbReference type="ChEBI" id="CHEBI:15377"/>
        <dbReference type="ChEBI" id="CHEBI:15378"/>
        <dbReference type="ChEBI" id="CHEBI:17790"/>
        <dbReference type="ChEBI" id="CHEBI:90516"/>
        <dbReference type="ChEBI" id="CHEBI:90517"/>
        <dbReference type="EC" id="3.1.1.89"/>
    </reaction>
</comment>
<evidence type="ECO:0000256" key="5">
    <source>
        <dbReference type="ARBA" id="ARBA00022574"/>
    </source>
</evidence>
<comment type="similarity">
    <text evidence="1">Belongs to the AB hydrolase superfamily.</text>
</comment>
<dbReference type="Pfam" id="PF00400">
    <property type="entry name" value="WD40"/>
    <property type="match status" value="1"/>
</dbReference>
<evidence type="ECO:0000259" key="10">
    <source>
        <dbReference type="Pfam" id="PF12697"/>
    </source>
</evidence>
<dbReference type="FunFam" id="2.130.10.10:FF:000615">
    <property type="entry name" value="Receptor for activated C kinase 1"/>
    <property type="match status" value="1"/>
</dbReference>
<evidence type="ECO:0000313" key="11">
    <source>
        <dbReference type="EMBL" id="KAG0654941.1"/>
    </source>
</evidence>
<dbReference type="InterPro" id="IPR015943">
    <property type="entry name" value="WD40/YVTN_repeat-like_dom_sf"/>
</dbReference>